<dbReference type="SUPFAM" id="SSF46689">
    <property type="entry name" value="Homeodomain-like"/>
    <property type="match status" value="1"/>
</dbReference>
<accession>A0A0C6P7K8</accession>
<dbReference type="Gene3D" id="1.10.357.10">
    <property type="entry name" value="Tetracycline Repressor, domain 2"/>
    <property type="match status" value="1"/>
</dbReference>
<evidence type="ECO:0000256" key="3">
    <source>
        <dbReference type="ARBA" id="ARBA00023125"/>
    </source>
</evidence>
<dbReference type="GO" id="GO:0003700">
    <property type="term" value="F:DNA-binding transcription factor activity"/>
    <property type="evidence" value="ECO:0007669"/>
    <property type="project" value="TreeGrafter"/>
</dbReference>
<dbReference type="Pfam" id="PF00440">
    <property type="entry name" value="TetR_N"/>
    <property type="match status" value="1"/>
</dbReference>
<evidence type="ECO:0000256" key="5">
    <source>
        <dbReference type="PROSITE-ProRule" id="PRU00335"/>
    </source>
</evidence>
<dbReference type="AlphaFoldDB" id="A0A0C6P7K8"/>
<reference evidence="7 8" key="1">
    <citation type="journal article" date="2012" name="BMC Genomics">
        <title>Comparative genomics of the classical Bordetella subspecies: the evolution and exchange of virulence-associated diversity amongst closely related pathogens.</title>
        <authorList>
            <person name="Park J."/>
            <person name="Zhang Y."/>
            <person name="Buboltz A.M."/>
            <person name="Zhang X."/>
            <person name="Schuster S.C."/>
            <person name="Ahuja U."/>
            <person name="Liu M."/>
            <person name="Miller J.F."/>
            <person name="Sebaihia M."/>
            <person name="Bentley S.D."/>
            <person name="Parkhill J."/>
            <person name="Harvill E.T."/>
        </authorList>
    </citation>
    <scope>NUCLEOTIDE SEQUENCE [LARGE SCALE GENOMIC DNA]</scope>
    <source>
        <strain evidence="7 8">253</strain>
    </source>
</reference>
<proteinExistence type="predicted"/>
<dbReference type="InterPro" id="IPR023772">
    <property type="entry name" value="DNA-bd_HTH_TetR-type_CS"/>
</dbReference>
<feature type="domain" description="HTH tetR-type" evidence="6">
    <location>
        <begin position="3"/>
        <end position="63"/>
    </location>
</feature>
<evidence type="ECO:0000259" key="6">
    <source>
        <dbReference type="PROSITE" id="PS50977"/>
    </source>
</evidence>
<dbReference type="PROSITE" id="PS01081">
    <property type="entry name" value="HTH_TETR_1"/>
    <property type="match status" value="1"/>
</dbReference>
<dbReference type="Proteomes" id="UP000007564">
    <property type="component" value="Chromosome"/>
</dbReference>
<feature type="DNA-binding region" description="H-T-H motif" evidence="5">
    <location>
        <begin position="26"/>
        <end position="45"/>
    </location>
</feature>
<evidence type="ECO:0000256" key="2">
    <source>
        <dbReference type="ARBA" id="ARBA00023015"/>
    </source>
</evidence>
<dbReference type="InterPro" id="IPR001647">
    <property type="entry name" value="HTH_TetR"/>
</dbReference>
<organism evidence="7 8">
    <name type="scientific">Bordetella bronchiseptica 253</name>
    <dbReference type="NCBI Taxonomy" id="568707"/>
    <lineage>
        <taxon>Bacteria</taxon>
        <taxon>Pseudomonadati</taxon>
        <taxon>Pseudomonadota</taxon>
        <taxon>Betaproteobacteria</taxon>
        <taxon>Burkholderiales</taxon>
        <taxon>Alcaligenaceae</taxon>
        <taxon>Bordetella</taxon>
    </lineage>
</organism>
<protein>
    <submittedName>
        <fullName evidence="7">TetR-family transcriptional regulator</fullName>
    </submittedName>
</protein>
<dbReference type="InterPro" id="IPR041490">
    <property type="entry name" value="KstR2_TetR_C"/>
</dbReference>
<dbReference type="Pfam" id="PF17932">
    <property type="entry name" value="TetR_C_24"/>
    <property type="match status" value="1"/>
</dbReference>
<dbReference type="InterPro" id="IPR050109">
    <property type="entry name" value="HTH-type_TetR-like_transc_reg"/>
</dbReference>
<keyword evidence="4" id="KW-0804">Transcription</keyword>
<dbReference type="KEGG" id="bbh:BN112_2366"/>
<keyword evidence="1" id="KW-0678">Repressor</keyword>
<dbReference type="SUPFAM" id="SSF48498">
    <property type="entry name" value="Tetracyclin repressor-like, C-terminal domain"/>
    <property type="match status" value="1"/>
</dbReference>
<keyword evidence="3 5" id="KW-0238">DNA-binding</keyword>
<keyword evidence="2" id="KW-0805">Transcription regulation</keyword>
<dbReference type="GO" id="GO:0000976">
    <property type="term" value="F:transcription cis-regulatory region binding"/>
    <property type="evidence" value="ECO:0007669"/>
    <property type="project" value="TreeGrafter"/>
</dbReference>
<dbReference type="EMBL" id="HE965806">
    <property type="protein sequence ID" value="CCJ54283.1"/>
    <property type="molecule type" value="Genomic_DNA"/>
</dbReference>
<gene>
    <name evidence="7" type="ORF">BN112_2366</name>
</gene>
<evidence type="ECO:0000256" key="1">
    <source>
        <dbReference type="ARBA" id="ARBA00022491"/>
    </source>
</evidence>
<evidence type="ECO:0000313" key="8">
    <source>
        <dbReference type="Proteomes" id="UP000007564"/>
    </source>
</evidence>
<evidence type="ECO:0000256" key="4">
    <source>
        <dbReference type="ARBA" id="ARBA00023163"/>
    </source>
</evidence>
<evidence type="ECO:0000313" key="7">
    <source>
        <dbReference type="EMBL" id="CCJ54283.1"/>
    </source>
</evidence>
<dbReference type="InterPro" id="IPR009057">
    <property type="entry name" value="Homeodomain-like_sf"/>
</dbReference>
<name>A0A0C6P7K8_BORBO</name>
<dbReference type="PROSITE" id="PS50977">
    <property type="entry name" value="HTH_TETR_2"/>
    <property type="match status" value="1"/>
</dbReference>
<dbReference type="InterPro" id="IPR036271">
    <property type="entry name" value="Tet_transcr_reg_TetR-rel_C_sf"/>
</dbReference>
<sequence length="199" mass="22372">MFQVKRRALIREAGKSFSRLGYHNASLDDVARALHVSKPALYYYVKDKNEILFECHNFALDLGDRAMEEARAAQATAFGRLREFVFRYVHMINGELGSYAVLTEPATSLREPERQAILKRRRQFDSALRQWVNEAIADGDIADNDPGLVVAFFMGAINQIPLWFNPEGPIPGEQVARIFSNLISCGMRGERGNAPPGRG</sequence>
<dbReference type="PANTHER" id="PTHR30055:SF175">
    <property type="entry name" value="HTH-TYPE TRANSCRIPTIONAL REPRESSOR KSTR2"/>
    <property type="match status" value="1"/>
</dbReference>
<dbReference type="PANTHER" id="PTHR30055">
    <property type="entry name" value="HTH-TYPE TRANSCRIPTIONAL REGULATOR RUTR"/>
    <property type="match status" value="1"/>
</dbReference>
<dbReference type="Gene3D" id="1.10.10.60">
    <property type="entry name" value="Homeodomain-like"/>
    <property type="match status" value="1"/>
</dbReference>
<dbReference type="HOGENOM" id="CLU_069356_12_4_4"/>
<dbReference type="OrthoDB" id="8535430at2"/>